<name>A0ACD5VMR6_AVESA</name>
<proteinExistence type="predicted"/>
<reference evidence="1" key="1">
    <citation type="submission" date="2021-05" db="EMBL/GenBank/DDBJ databases">
        <authorList>
            <person name="Scholz U."/>
            <person name="Mascher M."/>
            <person name="Fiebig A."/>
        </authorList>
    </citation>
    <scope>NUCLEOTIDE SEQUENCE [LARGE SCALE GENOMIC DNA]</scope>
</reference>
<dbReference type="Proteomes" id="UP001732700">
    <property type="component" value="Chromosome 3C"/>
</dbReference>
<sequence>MARRSGGTSPAEAASLPDDDDMLREILIRLPPQPSSLPRVSAVCRRWRGIVTDAKFLRSFRVHHRKPPLLGVFQNSNRGIVFTPLLDRPDRIHPQRFDFGRYSGSCRCSLFDCRHGRVLLEDPDEDELVVCDPITGEQRRIAIPSEVKKGYFEGAVLCAARDHGHVHGGCHSCSYKVVLLSTNRSDNRCLVCVYTLETGEWGNLISTEAPYEDFYADVLATLVGHCLYWCRGDHILEFDLDNQNLAVIMGPPVTDDILDTNRLIIHAVDGAVGIVMLSDPHLQMWQRNVNVHGVSTWAPWKTIEMHTILGLPFQVEGQVGGSKFIWGCDEDTGIIFLQLDNSVYMVQLKSTESTQLYDTLVGYDHHPFRSFYTPGTAICGCDEADMLHDP</sequence>
<evidence type="ECO:0000313" key="1">
    <source>
        <dbReference type="EnsemblPlants" id="AVESA.00010b.r2.3CG0457120.1.CDS"/>
    </source>
</evidence>
<organism evidence="1 2">
    <name type="scientific">Avena sativa</name>
    <name type="common">Oat</name>
    <dbReference type="NCBI Taxonomy" id="4498"/>
    <lineage>
        <taxon>Eukaryota</taxon>
        <taxon>Viridiplantae</taxon>
        <taxon>Streptophyta</taxon>
        <taxon>Embryophyta</taxon>
        <taxon>Tracheophyta</taxon>
        <taxon>Spermatophyta</taxon>
        <taxon>Magnoliopsida</taxon>
        <taxon>Liliopsida</taxon>
        <taxon>Poales</taxon>
        <taxon>Poaceae</taxon>
        <taxon>BOP clade</taxon>
        <taxon>Pooideae</taxon>
        <taxon>Poodae</taxon>
        <taxon>Poeae</taxon>
        <taxon>Poeae Chloroplast Group 1 (Aveneae type)</taxon>
        <taxon>Aveninae</taxon>
        <taxon>Avena</taxon>
    </lineage>
</organism>
<dbReference type="EnsemblPlants" id="AVESA.00010b.r2.3CG0457120.1">
    <property type="protein sequence ID" value="AVESA.00010b.r2.3CG0457120.1.CDS"/>
    <property type="gene ID" value="AVESA.00010b.r2.3CG0457120"/>
</dbReference>
<protein>
    <submittedName>
        <fullName evidence="1">Uncharacterized protein</fullName>
    </submittedName>
</protein>
<accession>A0ACD5VMR6</accession>
<keyword evidence="2" id="KW-1185">Reference proteome</keyword>
<reference evidence="1" key="2">
    <citation type="submission" date="2025-09" db="UniProtKB">
        <authorList>
            <consortium name="EnsemblPlants"/>
        </authorList>
    </citation>
    <scope>IDENTIFICATION</scope>
</reference>
<evidence type="ECO:0000313" key="2">
    <source>
        <dbReference type="Proteomes" id="UP001732700"/>
    </source>
</evidence>